<dbReference type="HAMAP" id="MF_01395">
    <property type="entry name" value="AcetylCoA_CT_beta"/>
    <property type="match status" value="1"/>
</dbReference>
<evidence type="ECO:0000313" key="7">
    <source>
        <dbReference type="Proteomes" id="UP000294813"/>
    </source>
</evidence>
<dbReference type="Pfam" id="PF01039">
    <property type="entry name" value="Carboxyl_trans"/>
    <property type="match status" value="1"/>
</dbReference>
<feature type="binding site" evidence="4">
    <location>
        <position position="44"/>
    </location>
    <ligand>
        <name>Zn(2+)</name>
        <dbReference type="ChEBI" id="CHEBI:29105"/>
    </ligand>
</feature>
<protein>
    <recommendedName>
        <fullName evidence="4">Acetyl-coenzyme A carboxylase carboxyl transferase subunit beta</fullName>
        <shortName evidence="4">ACCase subunit beta</shortName>
        <shortName evidence="4">Acetyl-CoA carboxylase carboxyltransferase subunit beta</shortName>
        <ecNumber evidence="4">2.1.3.15</ecNumber>
    </recommendedName>
</protein>
<dbReference type="PROSITE" id="PS50980">
    <property type="entry name" value="COA_CT_NTER"/>
    <property type="match status" value="1"/>
</dbReference>
<keyword evidence="4" id="KW-0547">Nucleotide-binding</keyword>
<dbReference type="AlphaFoldDB" id="A0A4R2RZN5"/>
<evidence type="ECO:0000256" key="1">
    <source>
        <dbReference type="ARBA" id="ARBA00022516"/>
    </source>
</evidence>
<dbReference type="Gene3D" id="3.90.226.10">
    <property type="entry name" value="2-enoyl-CoA Hydratase, Chain A, domain 1"/>
    <property type="match status" value="1"/>
</dbReference>
<name>A0A4R2RZN5_9FIRM</name>
<dbReference type="GO" id="GO:0005524">
    <property type="term" value="F:ATP binding"/>
    <property type="evidence" value="ECO:0007669"/>
    <property type="project" value="UniProtKB-KW"/>
</dbReference>
<keyword evidence="4" id="KW-0863">Zinc-finger</keyword>
<feature type="domain" description="CoA carboxyltransferase N-terminal" evidence="5">
    <location>
        <begin position="37"/>
        <end position="301"/>
    </location>
</feature>
<reference evidence="6 7" key="1">
    <citation type="submission" date="2019-03" db="EMBL/GenBank/DDBJ databases">
        <title>Genomic Encyclopedia of Type Strains, Phase IV (KMG-IV): sequencing the most valuable type-strain genomes for metagenomic binning, comparative biology and taxonomic classification.</title>
        <authorList>
            <person name="Goeker M."/>
        </authorList>
    </citation>
    <scope>NUCLEOTIDE SEQUENCE [LARGE SCALE GENOMIC DNA]</scope>
    <source>
        <strain evidence="6 7">DSM 11170</strain>
    </source>
</reference>
<comment type="caution">
    <text evidence="6">The sequence shown here is derived from an EMBL/GenBank/DDBJ whole genome shotgun (WGS) entry which is preliminary data.</text>
</comment>
<evidence type="ECO:0000256" key="2">
    <source>
        <dbReference type="ARBA" id="ARBA00022679"/>
    </source>
</evidence>
<keyword evidence="1 4" id="KW-0444">Lipid biosynthesis</keyword>
<dbReference type="EMBL" id="SLXT01000001">
    <property type="protein sequence ID" value="TCP68994.1"/>
    <property type="molecule type" value="Genomic_DNA"/>
</dbReference>
<dbReference type="Proteomes" id="UP000294813">
    <property type="component" value="Unassembled WGS sequence"/>
</dbReference>
<dbReference type="UniPathway" id="UPA00655">
    <property type="reaction ID" value="UER00711"/>
</dbReference>
<feature type="zinc finger region" description="C4-type" evidence="4">
    <location>
        <begin position="41"/>
        <end position="63"/>
    </location>
</feature>
<comment type="subcellular location">
    <subcellularLocation>
        <location evidence="4">Cytoplasm</location>
    </subcellularLocation>
</comment>
<organism evidence="6 7">
    <name type="scientific">Heliophilum fasciatum</name>
    <dbReference type="NCBI Taxonomy" id="35700"/>
    <lineage>
        <taxon>Bacteria</taxon>
        <taxon>Bacillati</taxon>
        <taxon>Bacillota</taxon>
        <taxon>Clostridia</taxon>
        <taxon>Eubacteriales</taxon>
        <taxon>Heliobacteriaceae</taxon>
        <taxon>Heliophilum</taxon>
    </lineage>
</organism>
<feature type="binding site" evidence="4">
    <location>
        <position position="60"/>
    </location>
    <ligand>
        <name>Zn(2+)</name>
        <dbReference type="ChEBI" id="CHEBI:29105"/>
    </ligand>
</feature>
<dbReference type="GO" id="GO:0016743">
    <property type="term" value="F:carboxyl- or carbamoyltransferase activity"/>
    <property type="evidence" value="ECO:0007669"/>
    <property type="project" value="UniProtKB-UniRule"/>
</dbReference>
<keyword evidence="4" id="KW-0479">Metal-binding</keyword>
<comment type="catalytic activity">
    <reaction evidence="4">
        <text>N(6)-carboxybiotinyl-L-lysyl-[protein] + acetyl-CoA = N(6)-biotinyl-L-lysyl-[protein] + malonyl-CoA</text>
        <dbReference type="Rhea" id="RHEA:54728"/>
        <dbReference type="Rhea" id="RHEA-COMP:10505"/>
        <dbReference type="Rhea" id="RHEA-COMP:10506"/>
        <dbReference type="ChEBI" id="CHEBI:57288"/>
        <dbReference type="ChEBI" id="CHEBI:57384"/>
        <dbReference type="ChEBI" id="CHEBI:83144"/>
        <dbReference type="ChEBI" id="CHEBI:83145"/>
        <dbReference type="EC" id="2.1.3.15"/>
    </reaction>
</comment>
<keyword evidence="3 4" id="KW-0443">Lipid metabolism</keyword>
<keyword evidence="2 4" id="KW-0808">Transferase</keyword>
<proteinExistence type="inferred from homology"/>
<sequence>MKDFIRNARQRLLEETREQNPQNDVVQEERETRMEGLWVRCEKCQEIFLAKELDKNCRVCAKCGHHFRIAAPQRIAALLDPDSFIEWDAHLPTQDPLHFPGYKGKVEKSQRETGLAEAIVTGQGTIEGFPVVVGVMDPRFIMASMGTVVGEKLVRAIEGACAQRIPLILFSASGGARMQEGVLSLMQMARTSAALTRLAEAGVLYISVLTDPTTGGVTASFAMLGDLILAEPGALIGFTGPRVIEQTIRQKLPEGFQRAEFLEQHGMIDRIVPRTQMRSQLALILAMHTKTEGVTANGPTA</sequence>
<dbReference type="PANTHER" id="PTHR42995:SF5">
    <property type="entry name" value="ACETYL-COENZYME A CARBOXYLASE CARBOXYL TRANSFERASE SUBUNIT BETA, CHLOROPLASTIC"/>
    <property type="match status" value="1"/>
</dbReference>
<keyword evidence="4" id="KW-0275">Fatty acid biosynthesis</keyword>
<keyword evidence="7" id="KW-1185">Reference proteome</keyword>
<dbReference type="InterPro" id="IPR034733">
    <property type="entry name" value="AcCoA_carboxyl_beta"/>
</dbReference>
<comment type="similarity">
    <text evidence="4">Belongs to the AccD/PCCB family.</text>
</comment>
<dbReference type="InterPro" id="IPR029045">
    <property type="entry name" value="ClpP/crotonase-like_dom_sf"/>
</dbReference>
<comment type="subunit">
    <text evidence="4">Acetyl-CoA carboxylase is a heterohexamer composed of biotin carboxyl carrier protein (AccB), biotin carboxylase (AccC) and two subunits each of ACCase subunit alpha (AccA) and ACCase subunit beta (AccD).</text>
</comment>
<keyword evidence="4" id="KW-0276">Fatty acid metabolism</keyword>
<dbReference type="GO" id="GO:0006633">
    <property type="term" value="P:fatty acid biosynthetic process"/>
    <property type="evidence" value="ECO:0007669"/>
    <property type="project" value="UniProtKB-KW"/>
</dbReference>
<evidence type="ECO:0000256" key="4">
    <source>
        <dbReference type="HAMAP-Rule" id="MF_01395"/>
    </source>
</evidence>
<dbReference type="InterPro" id="IPR000438">
    <property type="entry name" value="Acetyl_CoA_COase_Trfase_b_su"/>
</dbReference>
<dbReference type="GO" id="GO:2001295">
    <property type="term" value="P:malonyl-CoA biosynthetic process"/>
    <property type="evidence" value="ECO:0007669"/>
    <property type="project" value="UniProtKB-UniRule"/>
</dbReference>
<keyword evidence="4" id="KW-0862">Zinc</keyword>
<accession>A0A4R2RZN5</accession>
<dbReference type="GO" id="GO:0008270">
    <property type="term" value="F:zinc ion binding"/>
    <property type="evidence" value="ECO:0007669"/>
    <property type="project" value="UniProtKB-UniRule"/>
</dbReference>
<comment type="function">
    <text evidence="4">Component of the acetyl coenzyme A carboxylase (ACC) complex. Biotin carboxylase (BC) catalyzes the carboxylation of biotin on its carrier protein (BCCP) and then the CO(2) group is transferred by the transcarboxylase to acetyl-CoA to form malonyl-CoA.</text>
</comment>
<evidence type="ECO:0000256" key="3">
    <source>
        <dbReference type="ARBA" id="ARBA00023098"/>
    </source>
</evidence>
<dbReference type="GO" id="GO:0009317">
    <property type="term" value="C:acetyl-CoA carboxylase complex"/>
    <property type="evidence" value="ECO:0007669"/>
    <property type="project" value="InterPro"/>
</dbReference>
<evidence type="ECO:0000313" key="6">
    <source>
        <dbReference type="EMBL" id="TCP68994.1"/>
    </source>
</evidence>
<dbReference type="GO" id="GO:0003989">
    <property type="term" value="F:acetyl-CoA carboxylase activity"/>
    <property type="evidence" value="ECO:0007669"/>
    <property type="project" value="InterPro"/>
</dbReference>
<keyword evidence="4" id="KW-0067">ATP-binding</keyword>
<keyword evidence="4" id="KW-0963">Cytoplasm</keyword>
<dbReference type="RefSeq" id="WP_264672900.1">
    <property type="nucleotide sequence ID" value="NZ_JAOQNU010000001.1"/>
</dbReference>
<comment type="pathway">
    <text evidence="4">Lipid metabolism; malonyl-CoA biosynthesis; malonyl-CoA from acetyl-CoA: step 1/1.</text>
</comment>
<feature type="binding site" evidence="4">
    <location>
        <position position="41"/>
    </location>
    <ligand>
        <name>Zn(2+)</name>
        <dbReference type="ChEBI" id="CHEBI:29105"/>
    </ligand>
</feature>
<feature type="binding site" evidence="4">
    <location>
        <position position="63"/>
    </location>
    <ligand>
        <name>Zn(2+)</name>
        <dbReference type="ChEBI" id="CHEBI:29105"/>
    </ligand>
</feature>
<comment type="cofactor">
    <cofactor evidence="4">
        <name>Zn(2+)</name>
        <dbReference type="ChEBI" id="CHEBI:29105"/>
    </cofactor>
    <text evidence="4">Binds 1 zinc ion per subunit.</text>
</comment>
<dbReference type="SUPFAM" id="SSF52096">
    <property type="entry name" value="ClpP/crotonase"/>
    <property type="match status" value="1"/>
</dbReference>
<dbReference type="EC" id="2.1.3.15" evidence="4"/>
<gene>
    <name evidence="4" type="primary">accD</name>
    <name evidence="6" type="ORF">EDD73_101162</name>
</gene>
<dbReference type="PRINTS" id="PR01070">
    <property type="entry name" value="ACCCTRFRASEB"/>
</dbReference>
<dbReference type="PANTHER" id="PTHR42995">
    <property type="entry name" value="ACETYL-COENZYME A CARBOXYLASE CARBOXYL TRANSFERASE SUBUNIT BETA, CHLOROPLASTIC"/>
    <property type="match status" value="1"/>
</dbReference>
<evidence type="ECO:0000259" key="5">
    <source>
        <dbReference type="PROSITE" id="PS50980"/>
    </source>
</evidence>
<dbReference type="InterPro" id="IPR011762">
    <property type="entry name" value="COA_CT_N"/>
</dbReference>
<dbReference type="NCBIfam" id="TIGR00515">
    <property type="entry name" value="accD"/>
    <property type="match status" value="1"/>
</dbReference>